<feature type="compositionally biased region" description="Acidic residues" evidence="13">
    <location>
        <begin position="73"/>
        <end position="84"/>
    </location>
</feature>
<gene>
    <name evidence="15" type="ORF">CYBJADRAFT_166891</name>
</gene>
<dbReference type="STRING" id="983966.A0A1E4S3Z4"/>
<evidence type="ECO:0000259" key="14">
    <source>
        <dbReference type="PROSITE" id="PS50011"/>
    </source>
</evidence>
<evidence type="ECO:0000256" key="6">
    <source>
        <dbReference type="ARBA" id="ARBA00022679"/>
    </source>
</evidence>
<dbReference type="AlphaFoldDB" id="A0A1E4S3Z4"/>
<name>A0A1E4S3Z4_CYBJN</name>
<evidence type="ECO:0000256" key="8">
    <source>
        <dbReference type="ARBA" id="ARBA00022777"/>
    </source>
</evidence>
<keyword evidence="4" id="KW-0723">Serine/threonine-protein kinase</keyword>
<dbReference type="GO" id="GO:0045719">
    <property type="term" value="P:negative regulation of glycogen biosynthetic process"/>
    <property type="evidence" value="ECO:0007669"/>
    <property type="project" value="TreeGrafter"/>
</dbReference>
<dbReference type="GO" id="GO:0004674">
    <property type="term" value="F:protein serine/threonine kinase activity"/>
    <property type="evidence" value="ECO:0007669"/>
    <property type="project" value="UniProtKB-KW"/>
</dbReference>
<dbReference type="GO" id="GO:0060917">
    <property type="term" value="P:regulation of (1-&gt;6)-beta-D-glucan biosynthetic process"/>
    <property type="evidence" value="ECO:0007669"/>
    <property type="project" value="UniProtKB-ARBA"/>
</dbReference>
<protein>
    <recommendedName>
        <fullName evidence="2">non-specific serine/threonine protein kinase</fullName>
        <ecNumber evidence="2">2.7.11.1</ecNumber>
    </recommendedName>
</protein>
<keyword evidence="3" id="KW-0963">Cytoplasm</keyword>
<dbReference type="SUPFAM" id="SSF56112">
    <property type="entry name" value="Protein kinase-like (PK-like)"/>
    <property type="match status" value="1"/>
</dbReference>
<keyword evidence="10" id="KW-0810">Translation regulation</keyword>
<proteinExistence type="predicted"/>
<feature type="compositionally biased region" description="Low complexity" evidence="13">
    <location>
        <begin position="775"/>
        <end position="798"/>
    </location>
</feature>
<dbReference type="Gene3D" id="1.10.510.10">
    <property type="entry name" value="Transferase(Phosphotransferase) domain 1"/>
    <property type="match status" value="1"/>
</dbReference>
<feature type="domain" description="Protein kinase" evidence="14">
    <location>
        <begin position="872"/>
        <end position="1130"/>
    </location>
</feature>
<evidence type="ECO:0000256" key="10">
    <source>
        <dbReference type="ARBA" id="ARBA00022845"/>
    </source>
</evidence>
<dbReference type="InterPro" id="IPR000719">
    <property type="entry name" value="Prot_kinase_dom"/>
</dbReference>
<dbReference type="InterPro" id="IPR035965">
    <property type="entry name" value="PAS-like_dom_sf"/>
</dbReference>
<evidence type="ECO:0000256" key="5">
    <source>
        <dbReference type="ARBA" id="ARBA00022553"/>
    </source>
</evidence>
<dbReference type="PANTHER" id="PTHR24346">
    <property type="entry name" value="MAP/MICROTUBULE AFFINITY-REGULATING KINASE"/>
    <property type="match status" value="1"/>
</dbReference>
<dbReference type="GO" id="GO:0005829">
    <property type="term" value="C:cytosol"/>
    <property type="evidence" value="ECO:0007669"/>
    <property type="project" value="TreeGrafter"/>
</dbReference>
<dbReference type="InterPro" id="IPR011009">
    <property type="entry name" value="Kinase-like_dom_sf"/>
</dbReference>
<keyword evidence="9" id="KW-0067">ATP-binding</keyword>
<keyword evidence="8 15" id="KW-0418">Kinase</keyword>
<dbReference type="CDD" id="cd14004">
    <property type="entry name" value="STKc_PASK"/>
    <property type="match status" value="1"/>
</dbReference>
<dbReference type="OrthoDB" id="10252171at2759"/>
<evidence type="ECO:0000256" key="9">
    <source>
        <dbReference type="ARBA" id="ARBA00022840"/>
    </source>
</evidence>
<evidence type="ECO:0000256" key="13">
    <source>
        <dbReference type="SAM" id="MobiDB-lite"/>
    </source>
</evidence>
<keyword evidence="6" id="KW-0808">Transferase</keyword>
<dbReference type="GO" id="GO:0005634">
    <property type="term" value="C:nucleus"/>
    <property type="evidence" value="ECO:0007669"/>
    <property type="project" value="TreeGrafter"/>
</dbReference>
<dbReference type="InterPro" id="IPR000014">
    <property type="entry name" value="PAS"/>
</dbReference>
<dbReference type="SMART" id="SM00220">
    <property type="entry name" value="S_TKc"/>
    <property type="match status" value="1"/>
</dbReference>
<dbReference type="GeneID" id="30989072"/>
<dbReference type="FunFam" id="1.10.510.10:FF:000320">
    <property type="entry name" value="Serine/threonine protein kinase"/>
    <property type="match status" value="1"/>
</dbReference>
<feature type="compositionally biased region" description="Polar residues" evidence="13">
    <location>
        <begin position="10"/>
        <end position="50"/>
    </location>
</feature>
<dbReference type="RefSeq" id="XP_020071209.1">
    <property type="nucleotide sequence ID" value="XM_020214676.1"/>
</dbReference>
<comment type="subcellular location">
    <subcellularLocation>
        <location evidence="1">Cytoplasm</location>
    </subcellularLocation>
</comment>
<feature type="region of interest" description="Disordered" evidence="13">
    <location>
        <begin position="1"/>
        <end position="136"/>
    </location>
</feature>
<dbReference type="EMBL" id="KV453928">
    <property type="protein sequence ID" value="ODV74170.1"/>
    <property type="molecule type" value="Genomic_DNA"/>
</dbReference>
<keyword evidence="5" id="KW-0597">Phosphoprotein</keyword>
<dbReference type="GO" id="GO:0006417">
    <property type="term" value="P:regulation of translation"/>
    <property type="evidence" value="ECO:0007669"/>
    <property type="project" value="UniProtKB-KW"/>
</dbReference>
<evidence type="ECO:0000256" key="12">
    <source>
        <dbReference type="ARBA" id="ARBA00048679"/>
    </source>
</evidence>
<keyword evidence="16" id="KW-1185">Reference proteome</keyword>
<evidence type="ECO:0000256" key="11">
    <source>
        <dbReference type="ARBA" id="ARBA00047899"/>
    </source>
</evidence>
<evidence type="ECO:0000313" key="15">
    <source>
        <dbReference type="EMBL" id="ODV74170.1"/>
    </source>
</evidence>
<evidence type="ECO:0000256" key="1">
    <source>
        <dbReference type="ARBA" id="ARBA00004496"/>
    </source>
</evidence>
<comment type="catalytic activity">
    <reaction evidence="12">
        <text>L-seryl-[protein] + ATP = O-phospho-L-seryl-[protein] + ADP + H(+)</text>
        <dbReference type="Rhea" id="RHEA:17989"/>
        <dbReference type="Rhea" id="RHEA-COMP:9863"/>
        <dbReference type="Rhea" id="RHEA-COMP:11604"/>
        <dbReference type="ChEBI" id="CHEBI:15378"/>
        <dbReference type="ChEBI" id="CHEBI:29999"/>
        <dbReference type="ChEBI" id="CHEBI:30616"/>
        <dbReference type="ChEBI" id="CHEBI:83421"/>
        <dbReference type="ChEBI" id="CHEBI:456216"/>
        <dbReference type="EC" id="2.7.11.1"/>
    </reaction>
</comment>
<dbReference type="OMA" id="MDESECR"/>
<dbReference type="SUPFAM" id="SSF55785">
    <property type="entry name" value="PYP-like sensor domain (PAS domain)"/>
    <property type="match status" value="1"/>
</dbReference>
<accession>A0A1E4S3Z4</accession>
<feature type="region of interest" description="Disordered" evidence="13">
    <location>
        <begin position="775"/>
        <end position="819"/>
    </location>
</feature>
<evidence type="ECO:0000313" key="16">
    <source>
        <dbReference type="Proteomes" id="UP000094389"/>
    </source>
</evidence>
<dbReference type="PANTHER" id="PTHR24346:SF51">
    <property type="entry name" value="PAS DOMAIN-CONTAINING SERINE_THREONINE-PROTEIN KINASE"/>
    <property type="match status" value="1"/>
</dbReference>
<dbReference type="PROSITE" id="PS50011">
    <property type="entry name" value="PROTEIN_KINASE_DOM"/>
    <property type="match status" value="1"/>
</dbReference>
<dbReference type="InterPro" id="IPR008271">
    <property type="entry name" value="Ser/Thr_kinase_AS"/>
</dbReference>
<comment type="catalytic activity">
    <reaction evidence="11">
        <text>L-threonyl-[protein] + ATP = O-phospho-L-threonyl-[protein] + ADP + H(+)</text>
        <dbReference type="Rhea" id="RHEA:46608"/>
        <dbReference type="Rhea" id="RHEA-COMP:11060"/>
        <dbReference type="Rhea" id="RHEA-COMP:11605"/>
        <dbReference type="ChEBI" id="CHEBI:15378"/>
        <dbReference type="ChEBI" id="CHEBI:30013"/>
        <dbReference type="ChEBI" id="CHEBI:30616"/>
        <dbReference type="ChEBI" id="CHEBI:61977"/>
        <dbReference type="ChEBI" id="CHEBI:456216"/>
        <dbReference type="EC" id="2.7.11.1"/>
    </reaction>
</comment>
<dbReference type="Pfam" id="PF00069">
    <property type="entry name" value="Pkinase"/>
    <property type="match status" value="1"/>
</dbReference>
<evidence type="ECO:0000256" key="4">
    <source>
        <dbReference type="ARBA" id="ARBA00022527"/>
    </source>
</evidence>
<reference evidence="15 16" key="1">
    <citation type="journal article" date="2016" name="Proc. Natl. Acad. Sci. U.S.A.">
        <title>Comparative genomics of biotechnologically important yeasts.</title>
        <authorList>
            <person name="Riley R."/>
            <person name="Haridas S."/>
            <person name="Wolfe K.H."/>
            <person name="Lopes M.R."/>
            <person name="Hittinger C.T."/>
            <person name="Goeker M."/>
            <person name="Salamov A.A."/>
            <person name="Wisecaver J.H."/>
            <person name="Long T.M."/>
            <person name="Calvey C.H."/>
            <person name="Aerts A.L."/>
            <person name="Barry K.W."/>
            <person name="Choi C."/>
            <person name="Clum A."/>
            <person name="Coughlan A.Y."/>
            <person name="Deshpande S."/>
            <person name="Douglass A.P."/>
            <person name="Hanson S.J."/>
            <person name="Klenk H.-P."/>
            <person name="LaButti K.M."/>
            <person name="Lapidus A."/>
            <person name="Lindquist E.A."/>
            <person name="Lipzen A.M."/>
            <person name="Meier-Kolthoff J.P."/>
            <person name="Ohm R.A."/>
            <person name="Otillar R.P."/>
            <person name="Pangilinan J.L."/>
            <person name="Peng Y."/>
            <person name="Rokas A."/>
            <person name="Rosa C.A."/>
            <person name="Scheuner C."/>
            <person name="Sibirny A.A."/>
            <person name="Slot J.C."/>
            <person name="Stielow J.B."/>
            <person name="Sun H."/>
            <person name="Kurtzman C.P."/>
            <person name="Blackwell M."/>
            <person name="Grigoriev I.V."/>
            <person name="Jeffries T.W."/>
        </authorList>
    </citation>
    <scope>NUCLEOTIDE SEQUENCE [LARGE SCALE GENOMIC DNA]</scope>
    <source>
        <strain evidence="16">ATCC 18201 / CBS 1600 / BCRC 20928 / JCM 3617 / NBRC 0987 / NRRL Y-1542</strain>
    </source>
</reference>
<dbReference type="GO" id="GO:0005524">
    <property type="term" value="F:ATP binding"/>
    <property type="evidence" value="ECO:0007669"/>
    <property type="project" value="UniProtKB-KW"/>
</dbReference>
<sequence length="1132" mass="126308">MPYACPINGKGTQLNISAAPSRVSTPHSDGSRKPSATQLGDENNAPNSAPVTPPRQSRADSDAKPHRGMFILNDDDDDEDETYDESQMSSSRITIQAPPPSSTPIKTPQAVRRLSPQQPGEHHTSPLRRAYSRKNQAASGISKITFNRSDILRFPKESTHAYSYAHLSPNSLAVRLSVLKRSLEILLDRPELMNLKSYVQTGPSTNGLDLDIGTFISQIQNETAKDVDVASPVSKNLNIRSNASSAALAALFNDHKNNSQPPANSKSDNHDSDANEGIKNLINILQEDELSDTSSKNLAQNLHDLSLATGDSSKSLESRSQLKVKMLHALATPFYEPIIDTPIIPFNKGGSSLALSALAKESVVSQGSNERVFHNVSQRNNSPQAVFTCELNDPWNLKAANDLACLIFGVSKASLRRLTLLDLIAPDARDFVLNKLIENSMTNDEMIFAGEVVAIAKRGTKLTWSSLWAKKKGNLIICMFDQVPCDSVDLIYNAEENKIMSTKSISGCFFNYVSQCSTVGDLVEKFDETTQIDNEDTNVPLAVMKAQLANDQRYFTVKKNGYNVPCALTSKVIDENEGRVKIRIHTMPYIAGVFIVSRSNYSVLSFNNSVSKNLFGYSERQLTNCSVDKIIPKFSKMMKYIFKNMPRLKIMPGLVLPEHFFRQVDSNLENTGEEGFLTSLGLNGLHSDGSTIKIDVQLRCTNSDTFVLWVTHSRTLYGGSLQRKVDFKLDTGSEDEESIKAPHGPFDAEVVDKSEDELPSQLSILNVNEIQTVSRTSSMRSTTVSSSTQSSNLSTTDNSEVDIGQLVNPQVGSEAKSDSKTDLTRYKMLDQKLDELELLKLENDAIEKRKTVSRHYPRVIGSKRREKSFNEYKIVKKMGQGAYGRVVLAENKEDPNYIVVIKLIIKERILVDTWVRDRKLGTIPSEIQVMATLNKNPHPNIMRLIDFFEDDDYYYIELPPHGYPIPAIDLFDFIELKKDMSELECKSIMKQSISAINHLHNNGIVHRDIKDENLIIDANGVIKLIDFGSAAYIKQGPFDVFVGTLDYAAPEVLNGLPYEGKPQDVWSLGILLYTLIYKENPFYNVDEIMEGELRIPFVTSEGCLSLIKRILQRDIRKRPAMKDIVVDPWLIE</sequence>
<dbReference type="Proteomes" id="UP000094389">
    <property type="component" value="Unassembled WGS sequence"/>
</dbReference>
<keyword evidence="7" id="KW-0547">Nucleotide-binding</keyword>
<dbReference type="GO" id="GO:0035556">
    <property type="term" value="P:intracellular signal transduction"/>
    <property type="evidence" value="ECO:0007669"/>
    <property type="project" value="TreeGrafter"/>
</dbReference>
<dbReference type="CDD" id="cd00130">
    <property type="entry name" value="PAS"/>
    <property type="match status" value="1"/>
</dbReference>
<evidence type="ECO:0000256" key="2">
    <source>
        <dbReference type="ARBA" id="ARBA00012513"/>
    </source>
</evidence>
<feature type="region of interest" description="Disordered" evidence="13">
    <location>
        <begin position="254"/>
        <end position="275"/>
    </location>
</feature>
<evidence type="ECO:0000256" key="7">
    <source>
        <dbReference type="ARBA" id="ARBA00022741"/>
    </source>
</evidence>
<organism evidence="15 16">
    <name type="scientific">Cyberlindnera jadinii (strain ATCC 18201 / CBS 1600 / BCRC 20928 / JCM 3617 / NBRC 0987 / NRRL Y-1542)</name>
    <name type="common">Torula yeast</name>
    <name type="synonym">Candida utilis</name>
    <dbReference type="NCBI Taxonomy" id="983966"/>
    <lineage>
        <taxon>Eukaryota</taxon>
        <taxon>Fungi</taxon>
        <taxon>Dikarya</taxon>
        <taxon>Ascomycota</taxon>
        <taxon>Saccharomycotina</taxon>
        <taxon>Saccharomycetes</taxon>
        <taxon>Phaffomycetales</taxon>
        <taxon>Phaffomycetaceae</taxon>
        <taxon>Cyberlindnera</taxon>
    </lineage>
</organism>
<dbReference type="EC" id="2.7.11.1" evidence="2"/>
<dbReference type="Gene3D" id="3.30.200.20">
    <property type="entry name" value="Phosphorylase Kinase, domain 1"/>
    <property type="match status" value="1"/>
</dbReference>
<evidence type="ECO:0000256" key="3">
    <source>
        <dbReference type="ARBA" id="ARBA00022490"/>
    </source>
</evidence>
<dbReference type="FunFam" id="3.30.200.20:FF:000314">
    <property type="entry name" value="Serine/threonine protein kinase"/>
    <property type="match status" value="1"/>
</dbReference>
<dbReference type="PROSITE" id="PS00108">
    <property type="entry name" value="PROTEIN_KINASE_ST"/>
    <property type="match status" value="1"/>
</dbReference>